<dbReference type="SUPFAM" id="SSF54427">
    <property type="entry name" value="NTF2-like"/>
    <property type="match status" value="1"/>
</dbReference>
<gene>
    <name evidence="3" type="ORF">MMF94_07275</name>
</gene>
<name>A0ABS9TAM5_9PSEU</name>
<accession>A0ABS9TAM5</accession>
<dbReference type="CDD" id="cd00667">
    <property type="entry name" value="ring_hydroxylating_dioxygenases_beta"/>
    <property type="match status" value="1"/>
</dbReference>
<keyword evidence="3" id="KW-0223">Dioxygenase</keyword>
<dbReference type="RefSeq" id="WP_241035516.1">
    <property type="nucleotide sequence ID" value="NZ_BAAAJF010000032.1"/>
</dbReference>
<dbReference type="EMBL" id="JAKXMK010000006">
    <property type="protein sequence ID" value="MCH6165478.1"/>
    <property type="molecule type" value="Genomic_DNA"/>
</dbReference>
<reference evidence="3 4" key="1">
    <citation type="submission" date="2022-03" db="EMBL/GenBank/DDBJ databases">
        <title>Pseudonocardia alaer sp. nov., a novel actinomycete isolated from reed forest soil.</title>
        <authorList>
            <person name="Wang L."/>
        </authorList>
    </citation>
    <scope>NUCLEOTIDE SEQUENCE [LARGE SCALE GENOMIC DNA]</scope>
    <source>
        <strain evidence="3 4">Y-16303</strain>
    </source>
</reference>
<protein>
    <submittedName>
        <fullName evidence="3">Aromatic-ring-hydroxylating dioxygenase subunit beta</fullName>
    </submittedName>
</protein>
<dbReference type="InterPro" id="IPR032710">
    <property type="entry name" value="NTF2-like_dom_sf"/>
</dbReference>
<evidence type="ECO:0000256" key="1">
    <source>
        <dbReference type="ARBA" id="ARBA00009570"/>
    </source>
</evidence>
<proteinExistence type="inferred from homology"/>
<evidence type="ECO:0000313" key="3">
    <source>
        <dbReference type="EMBL" id="MCH6165478.1"/>
    </source>
</evidence>
<dbReference type="Pfam" id="PF00866">
    <property type="entry name" value="Ring_hydroxyl_B"/>
    <property type="match status" value="1"/>
</dbReference>
<dbReference type="PANTHER" id="PTHR41534">
    <property type="entry name" value="BLR3401 PROTEIN"/>
    <property type="match status" value="1"/>
</dbReference>
<keyword evidence="2" id="KW-0560">Oxidoreductase</keyword>
<organism evidence="3 4">
    <name type="scientific">Pseudonocardia alaniniphila</name>
    <dbReference type="NCBI Taxonomy" id="75291"/>
    <lineage>
        <taxon>Bacteria</taxon>
        <taxon>Bacillati</taxon>
        <taxon>Actinomycetota</taxon>
        <taxon>Actinomycetes</taxon>
        <taxon>Pseudonocardiales</taxon>
        <taxon>Pseudonocardiaceae</taxon>
        <taxon>Pseudonocardia</taxon>
    </lineage>
</organism>
<dbReference type="Gene3D" id="3.10.450.50">
    <property type="match status" value="1"/>
</dbReference>
<dbReference type="InterPro" id="IPR000391">
    <property type="entry name" value="Rng_hydr_dOase-bsu"/>
</dbReference>
<dbReference type="Proteomes" id="UP001299970">
    <property type="component" value="Unassembled WGS sequence"/>
</dbReference>
<dbReference type="GO" id="GO:0051213">
    <property type="term" value="F:dioxygenase activity"/>
    <property type="evidence" value="ECO:0007669"/>
    <property type="project" value="UniProtKB-KW"/>
</dbReference>
<evidence type="ECO:0000256" key="2">
    <source>
        <dbReference type="ARBA" id="ARBA00023002"/>
    </source>
</evidence>
<dbReference type="PANTHER" id="PTHR41534:SF2">
    <property type="entry name" value="3-PHENYLPROPIONATE_CINNAMIC ACID DIOXYGENASE SUBUNIT BETA"/>
    <property type="match status" value="1"/>
</dbReference>
<keyword evidence="4" id="KW-1185">Reference proteome</keyword>
<sequence length="167" mass="19366">MTGATRATEDTRTLTRSDAEEFLYHEAELLDGFQLDRWLELFTDDAVYWVPARHDEADPQRHVSLIYDDRGRIEERIWRLTVGPAHAQIPPSVTRRLITNVRVSDAEHGPVVRSNFAIFEVRKGTQRSFAGEYEHRLVPHGAGWRIRRRTARLVNCEAPIFNLTFLV</sequence>
<comment type="similarity">
    <text evidence="1">Belongs to the bacterial ring-hydroxylating dioxygenase beta subunit family.</text>
</comment>
<evidence type="ECO:0000313" key="4">
    <source>
        <dbReference type="Proteomes" id="UP001299970"/>
    </source>
</evidence>
<comment type="caution">
    <text evidence="3">The sequence shown here is derived from an EMBL/GenBank/DDBJ whole genome shotgun (WGS) entry which is preliminary data.</text>
</comment>